<dbReference type="Proteomes" id="UP001162501">
    <property type="component" value="Chromosome 26"/>
</dbReference>
<reference evidence="1" key="1">
    <citation type="submission" date="2023-05" db="EMBL/GenBank/DDBJ databases">
        <authorList>
            <consortium name="ELIXIR-Norway"/>
        </authorList>
    </citation>
    <scope>NUCLEOTIDE SEQUENCE</scope>
</reference>
<dbReference type="EMBL" id="OX596110">
    <property type="protein sequence ID" value="CAN0315927.1"/>
    <property type="molecule type" value="Genomic_DNA"/>
</dbReference>
<name>A0AC59Z931_RANTA</name>
<organism evidence="1 2">
    <name type="scientific">Rangifer tarandus platyrhynchus</name>
    <name type="common">Svalbard reindeer</name>
    <dbReference type="NCBI Taxonomy" id="3082113"/>
    <lineage>
        <taxon>Eukaryota</taxon>
        <taxon>Metazoa</taxon>
        <taxon>Chordata</taxon>
        <taxon>Craniata</taxon>
        <taxon>Vertebrata</taxon>
        <taxon>Euteleostomi</taxon>
        <taxon>Mammalia</taxon>
        <taxon>Eutheria</taxon>
        <taxon>Laurasiatheria</taxon>
        <taxon>Artiodactyla</taxon>
        <taxon>Ruminantia</taxon>
        <taxon>Pecora</taxon>
        <taxon>Cervidae</taxon>
        <taxon>Odocoileinae</taxon>
        <taxon>Rangifer</taxon>
    </lineage>
</organism>
<protein>
    <submittedName>
        <fullName evidence="1">Uncharacterized protein</fullName>
    </submittedName>
</protein>
<evidence type="ECO:0000313" key="2">
    <source>
        <dbReference type="Proteomes" id="UP001162501"/>
    </source>
</evidence>
<reference evidence="1" key="2">
    <citation type="submission" date="2025-03" db="EMBL/GenBank/DDBJ databases">
        <authorList>
            <consortium name="ELIXIR-Norway"/>
            <consortium name="Elixir Norway"/>
        </authorList>
    </citation>
    <scope>NUCLEOTIDE SEQUENCE</scope>
</reference>
<accession>A0AC59Z931</accession>
<gene>
    <name evidence="1" type="ORF">MRATA1EN22A_LOCUS15486</name>
</gene>
<proteinExistence type="predicted"/>
<evidence type="ECO:0000313" key="1">
    <source>
        <dbReference type="EMBL" id="CAN0315927.1"/>
    </source>
</evidence>
<sequence>MPGSSEGQRNVLFLGVFSQHRRTAPLGQARSPQPAMGALVCEDQGQPAACSPASLTRSGGFRGGGGGWGCGEGIPTLNRKLTRQGAVAYDLEKKHKRYLARDLCCGPDWGWVGVYVCVR</sequence>